<dbReference type="GO" id="GO:0008270">
    <property type="term" value="F:zinc ion binding"/>
    <property type="evidence" value="ECO:0007669"/>
    <property type="project" value="UniProtKB-KW"/>
</dbReference>
<reference evidence="4" key="1">
    <citation type="submission" date="2021-01" db="EMBL/GenBank/DDBJ databases">
        <authorList>
            <person name="Corre E."/>
            <person name="Pelletier E."/>
            <person name="Niang G."/>
            <person name="Scheremetjew M."/>
            <person name="Finn R."/>
            <person name="Kale V."/>
            <person name="Holt S."/>
            <person name="Cochrane G."/>
            <person name="Meng A."/>
            <person name="Brown T."/>
            <person name="Cohen L."/>
        </authorList>
    </citation>
    <scope>NUCLEOTIDE SEQUENCE</scope>
    <source>
        <strain evidence="4">CCMP2058</strain>
    </source>
</reference>
<accession>A0A7S0D803</accession>
<dbReference type="InterPro" id="IPR001878">
    <property type="entry name" value="Znf_CCHC"/>
</dbReference>
<feature type="region of interest" description="Disordered" evidence="2">
    <location>
        <begin position="381"/>
        <end position="438"/>
    </location>
</feature>
<evidence type="ECO:0000256" key="1">
    <source>
        <dbReference type="PROSITE-ProRule" id="PRU00047"/>
    </source>
</evidence>
<feature type="compositionally biased region" description="Polar residues" evidence="2">
    <location>
        <begin position="353"/>
        <end position="362"/>
    </location>
</feature>
<name>A0A7S0D803_9EUKA</name>
<dbReference type="GO" id="GO:0003676">
    <property type="term" value="F:nucleic acid binding"/>
    <property type="evidence" value="ECO:0007669"/>
    <property type="project" value="InterPro"/>
</dbReference>
<feature type="region of interest" description="Disordered" evidence="2">
    <location>
        <begin position="1"/>
        <end position="31"/>
    </location>
</feature>
<dbReference type="Pfam" id="PF00098">
    <property type="entry name" value="zf-CCHC"/>
    <property type="match status" value="3"/>
</dbReference>
<feature type="domain" description="CCHC-type" evidence="3">
    <location>
        <begin position="314"/>
        <end position="329"/>
    </location>
</feature>
<feature type="compositionally biased region" description="Basic residues" evidence="2">
    <location>
        <begin position="410"/>
        <end position="423"/>
    </location>
</feature>
<dbReference type="AlphaFoldDB" id="A0A7S0D803"/>
<feature type="compositionally biased region" description="Acidic residues" evidence="2">
    <location>
        <begin position="101"/>
        <end position="113"/>
    </location>
</feature>
<dbReference type="InterPro" id="IPR036875">
    <property type="entry name" value="Znf_CCHC_sf"/>
</dbReference>
<feature type="domain" description="CCHC-type" evidence="3">
    <location>
        <begin position="154"/>
        <end position="170"/>
    </location>
</feature>
<dbReference type="Gene3D" id="4.10.60.10">
    <property type="entry name" value="Zinc finger, CCHC-type"/>
    <property type="match status" value="3"/>
</dbReference>
<keyword evidence="1" id="KW-0863">Zinc-finger</keyword>
<dbReference type="PANTHER" id="PTHR46978">
    <property type="entry name" value="ZINC KNUCKLE (CCHC-TYPE) FAMILY PROTEIN"/>
    <property type="match status" value="1"/>
</dbReference>
<feature type="compositionally biased region" description="Basic and acidic residues" evidence="2">
    <location>
        <begin position="424"/>
        <end position="438"/>
    </location>
</feature>
<keyword evidence="1" id="KW-0862">Zinc</keyword>
<dbReference type="EMBL" id="HBEM01010992">
    <property type="protein sequence ID" value="CAD8444445.1"/>
    <property type="molecule type" value="Transcribed_RNA"/>
</dbReference>
<feature type="domain" description="CCHC-type" evidence="3">
    <location>
        <begin position="175"/>
        <end position="190"/>
    </location>
</feature>
<evidence type="ECO:0000256" key="2">
    <source>
        <dbReference type="SAM" id="MobiDB-lite"/>
    </source>
</evidence>
<evidence type="ECO:0000259" key="3">
    <source>
        <dbReference type="PROSITE" id="PS50158"/>
    </source>
</evidence>
<organism evidence="4">
    <name type="scientific">Amorphochlora amoebiformis</name>
    <dbReference type="NCBI Taxonomy" id="1561963"/>
    <lineage>
        <taxon>Eukaryota</taxon>
        <taxon>Sar</taxon>
        <taxon>Rhizaria</taxon>
        <taxon>Cercozoa</taxon>
        <taxon>Chlorarachniophyceae</taxon>
        <taxon>Amorphochlora</taxon>
    </lineage>
</organism>
<feature type="region of interest" description="Disordered" evidence="2">
    <location>
        <begin position="49"/>
        <end position="123"/>
    </location>
</feature>
<sequence length="438" mass="49957">MPLGASGADYLLPKSRFFEGDSSDDDNVRNTELPVEILDEASKFDLKTTIGSIVVDRNGTPTNSSPKLRSRLDHGEEGVEVNGKNEDDDEEDIEENRNETADDDENEDDEEEDSQRAAAMAQAAKEALYDLAASRVPGTKRSRYFGEKGEGGPRCYKCRKSGHLAHECPRTDTPCYLCGIPGHESASCTRLRCRRCLMHGHLQRECRFRHTLQSKRNCDFICLRCGERGHEVSGCKGRKRLDFSMARCMACGEKGHVNCKPIQTGKIRAPFPGCYNCGDDRHPPDTCPHPRFRDTNGGTRRMRPGSRPGANMVCYECNKKGHLARDCPNSERKCWHCNQEGHLSRDCPKKANSRFSVRNSKQADPWADRWRSSRWKSGENYVHYPDEKPFKSRKRSWRKGKDSEVALLNPKKKKSKKKKKEKKEKKEREKEKRKAWAS</sequence>
<keyword evidence="1" id="KW-0479">Metal-binding</keyword>
<feature type="region of interest" description="Disordered" evidence="2">
    <location>
        <begin position="342"/>
        <end position="368"/>
    </location>
</feature>
<dbReference type="SMART" id="SM00343">
    <property type="entry name" value="ZnF_C2HC"/>
    <property type="match status" value="8"/>
</dbReference>
<dbReference type="PROSITE" id="PS50158">
    <property type="entry name" value="ZF_CCHC"/>
    <property type="match status" value="5"/>
</dbReference>
<proteinExistence type="predicted"/>
<gene>
    <name evidence="4" type="ORF">LAMO00422_LOCUS7699</name>
</gene>
<dbReference type="SUPFAM" id="SSF57756">
    <property type="entry name" value="Retrovirus zinc finger-like domains"/>
    <property type="match status" value="3"/>
</dbReference>
<feature type="domain" description="CCHC-type" evidence="3">
    <location>
        <begin position="332"/>
        <end position="349"/>
    </location>
</feature>
<protein>
    <recommendedName>
        <fullName evidence="3">CCHC-type domain-containing protein</fullName>
    </recommendedName>
</protein>
<evidence type="ECO:0000313" key="4">
    <source>
        <dbReference type="EMBL" id="CAD8444445.1"/>
    </source>
</evidence>
<dbReference type="PANTHER" id="PTHR46978:SF1">
    <property type="entry name" value="ZINC KNUCKLE (CCHC-TYPE) FAMILY PROTEIN"/>
    <property type="match status" value="1"/>
</dbReference>
<feature type="domain" description="CCHC-type" evidence="3">
    <location>
        <begin position="222"/>
        <end position="236"/>
    </location>
</feature>